<protein>
    <recommendedName>
        <fullName evidence="13">Outer membrane usher protein fimD</fullName>
    </recommendedName>
</protein>
<keyword evidence="4" id="KW-1134">Transmembrane beta strand</keyword>
<comment type="caution">
    <text evidence="11">The sequence shown here is derived from an EMBL/GenBank/DDBJ whole genome shotgun (WGS) entry which is preliminary data.</text>
</comment>
<dbReference type="PANTHER" id="PTHR30451:SF5">
    <property type="entry name" value="SLR0019 PROTEIN"/>
    <property type="match status" value="1"/>
</dbReference>
<dbReference type="Gene3D" id="2.60.40.3110">
    <property type="match status" value="1"/>
</dbReference>
<evidence type="ECO:0008006" key="13">
    <source>
        <dbReference type="Google" id="ProtNLM"/>
    </source>
</evidence>
<keyword evidence="6" id="KW-0732">Signal</keyword>
<evidence type="ECO:0000256" key="7">
    <source>
        <dbReference type="ARBA" id="ARBA00023136"/>
    </source>
</evidence>
<evidence type="ECO:0000259" key="9">
    <source>
        <dbReference type="Pfam" id="PF13953"/>
    </source>
</evidence>
<dbReference type="SUPFAM" id="SSF141729">
    <property type="entry name" value="FimD N-terminal domain-like"/>
    <property type="match status" value="1"/>
</dbReference>
<evidence type="ECO:0000256" key="5">
    <source>
        <dbReference type="ARBA" id="ARBA00022692"/>
    </source>
</evidence>
<dbReference type="RefSeq" id="WP_128320401.1">
    <property type="nucleotide sequence ID" value="NZ_JAUBKS010000012.1"/>
</dbReference>
<dbReference type="PANTHER" id="PTHR30451">
    <property type="entry name" value="OUTER MEMBRANE USHER PROTEIN"/>
    <property type="match status" value="1"/>
</dbReference>
<dbReference type="EMBL" id="QKOX01000069">
    <property type="protein sequence ID" value="RWT12920.1"/>
    <property type="molecule type" value="Genomic_DNA"/>
</dbReference>
<dbReference type="InterPro" id="IPR043142">
    <property type="entry name" value="PapC-like_C_sf"/>
</dbReference>
<keyword evidence="3" id="KW-0813">Transport</keyword>
<dbReference type="InterPro" id="IPR025885">
    <property type="entry name" value="PapC_N"/>
</dbReference>
<keyword evidence="7" id="KW-0472">Membrane</keyword>
<dbReference type="InterPro" id="IPR042186">
    <property type="entry name" value="FimD_plug_dom"/>
</dbReference>
<evidence type="ECO:0000313" key="11">
    <source>
        <dbReference type="EMBL" id="RWT12920.1"/>
    </source>
</evidence>
<dbReference type="Gene3D" id="3.10.20.410">
    <property type="match status" value="1"/>
</dbReference>
<evidence type="ECO:0000256" key="1">
    <source>
        <dbReference type="ARBA" id="ARBA00004571"/>
    </source>
</evidence>
<dbReference type="Gene3D" id="2.60.40.2070">
    <property type="match status" value="1"/>
</dbReference>
<dbReference type="Pfam" id="PF00577">
    <property type="entry name" value="Usher"/>
    <property type="match status" value="1"/>
</dbReference>
<organism evidence="11 12">
    <name type="scientific">Raoultella planticola</name>
    <name type="common">Klebsiella planticola</name>
    <dbReference type="NCBI Taxonomy" id="575"/>
    <lineage>
        <taxon>Bacteria</taxon>
        <taxon>Pseudomonadati</taxon>
        <taxon>Pseudomonadota</taxon>
        <taxon>Gammaproteobacteria</taxon>
        <taxon>Enterobacterales</taxon>
        <taxon>Enterobacteriaceae</taxon>
        <taxon>Klebsiella/Raoultella group</taxon>
        <taxon>Raoultella</taxon>
    </lineage>
</organism>
<dbReference type="GO" id="GO:0009297">
    <property type="term" value="P:pilus assembly"/>
    <property type="evidence" value="ECO:0007669"/>
    <property type="project" value="InterPro"/>
</dbReference>
<proteinExistence type="inferred from homology"/>
<sequence>MYRFLLRRIHTEEPRSQVSRISMILPVLLSSVSVSVFAGNDFEEAFLRRDKNGVSQDVFMYQDPVMPGRRLTDIVINDRLREKTEIDFVSNGNNKVIPCLSYRQLKASGIRVSHYSGWETREGEAAGSSDAETSVPSRCEDLALRIPAAFVQYDHTHQVLNITVPQEAMDNERFTMISPAEWDHGTPSLRSSYSGYFYSSRLKGASGPGWKVDDSTTESAWLSLNTTGNAGPWRLYSIDSFYRNDRHQWKSNHDRAYLARDIALLRSSLQVGEIYTRTSGTMTGAIPLRGISLATSERMSLDNQYSYAPVIRGVARTNARLTVHQRDAVIYSTLLTPGAFAIDDLYTAQVGADLDVMVEESDGQIQSFRVPYTALPGMIRAGAIRYSLAAGTWRGPDGGTSEPALLSGTLEYGFEHFTLNSASVMTENYQMFSSGAAWNIGAIGAFSADLAYARHSETWRDNRQREGTAARLLYARQFDVTGTSLQLLGYQYQSESFLDAGEFLARQSQSWIDGYAPDTTTWQRRRRNRMEMTVSQNMNSVGNLYMTISQESFYGTGDKNSSLSAGAGTTVGSASVSLALTHNRYQRLSDNQLTLSLSLPLSVWLPARQDAGFLSYGLSRNKNNQYGQSLGYAGNSAGNDFSYSASLQRDTQGEYSQSGSLGWNSSRANITAGISHARDYRQYSTGMSGGVTLYRGGVIMSPPLGNTVAIVETPGAENIRVSGINNARTDSAGRAVVTWLTPYRYNQINLDAGESDGAELQESSRKIVPTEGAAVLLRFATRSGRRALVEIYSRKSIPLGALAYTESAPGVNETEEAGIVGQKGLVWLTGLDTHRAQVLNVIWGQRPEERCQIALSAPTEEQLKPDNWHKKIRAECL</sequence>
<dbReference type="InterPro" id="IPR025949">
    <property type="entry name" value="PapC-like_C"/>
</dbReference>
<gene>
    <name evidence="11" type="ORF">DN603_30520</name>
</gene>
<keyword evidence="8" id="KW-0998">Cell outer membrane</keyword>
<dbReference type="GO" id="GO:0009279">
    <property type="term" value="C:cell outer membrane"/>
    <property type="evidence" value="ECO:0007669"/>
    <property type="project" value="UniProtKB-SubCell"/>
</dbReference>
<reference evidence="11 12" key="1">
    <citation type="submission" date="2018-06" db="EMBL/GenBank/DDBJ databases">
        <title>Carbapenemase-producing Enterobacteriaceae present in wastewater treatment plant effluent and nearby surface waters in the US.</title>
        <authorList>
            <person name="Mathys D.A."/>
            <person name="Mollenkopf D.F."/>
            <person name="Feicht S.M."/>
            <person name="Adams R.J."/>
            <person name="Albers A.L."/>
            <person name="Stuever D.M."/>
            <person name="Daniels J.B."/>
            <person name="Wittum T.E."/>
        </authorList>
    </citation>
    <scope>NUCLEOTIDE SEQUENCE [LARGE SCALE GENOMIC DNA]</scope>
    <source>
        <strain evidence="11 12">GEO_47_Down_B</strain>
    </source>
</reference>
<dbReference type="InterPro" id="IPR000015">
    <property type="entry name" value="Fimb_usher"/>
</dbReference>
<dbReference type="Pfam" id="PF13954">
    <property type="entry name" value="PapC_N"/>
    <property type="match status" value="1"/>
</dbReference>
<feature type="domain" description="PapC-like C-terminal" evidence="9">
    <location>
        <begin position="795"/>
        <end position="858"/>
    </location>
</feature>
<evidence type="ECO:0000256" key="8">
    <source>
        <dbReference type="ARBA" id="ARBA00023237"/>
    </source>
</evidence>
<evidence type="ECO:0000256" key="4">
    <source>
        <dbReference type="ARBA" id="ARBA00022452"/>
    </source>
</evidence>
<evidence type="ECO:0000259" key="10">
    <source>
        <dbReference type="Pfam" id="PF13954"/>
    </source>
</evidence>
<accession>A0A443VDC1</accession>
<name>A0A443VDC1_RAOPL</name>
<dbReference type="Proteomes" id="UP000288843">
    <property type="component" value="Unassembled WGS sequence"/>
</dbReference>
<dbReference type="Gene3D" id="2.60.40.2610">
    <property type="entry name" value="Outer membrane usher protein FimD, plug domain"/>
    <property type="match status" value="1"/>
</dbReference>
<dbReference type="AlphaFoldDB" id="A0A443VDC1"/>
<dbReference type="Pfam" id="PF13953">
    <property type="entry name" value="PapC_C"/>
    <property type="match status" value="1"/>
</dbReference>
<comment type="subcellular location">
    <subcellularLocation>
        <location evidence="1">Cell outer membrane</location>
        <topology evidence="1">Multi-pass membrane protein</topology>
    </subcellularLocation>
</comment>
<dbReference type="InterPro" id="IPR037224">
    <property type="entry name" value="PapC_N_sf"/>
</dbReference>
<evidence type="ECO:0000313" key="12">
    <source>
        <dbReference type="Proteomes" id="UP000288843"/>
    </source>
</evidence>
<dbReference type="GO" id="GO:0015473">
    <property type="term" value="F:fimbrial usher porin activity"/>
    <property type="evidence" value="ECO:0007669"/>
    <property type="project" value="InterPro"/>
</dbReference>
<comment type="similarity">
    <text evidence="2">Belongs to the fimbrial export usher family.</text>
</comment>
<keyword evidence="5" id="KW-0812">Transmembrane</keyword>
<evidence type="ECO:0000256" key="2">
    <source>
        <dbReference type="ARBA" id="ARBA00008064"/>
    </source>
</evidence>
<evidence type="ECO:0000256" key="3">
    <source>
        <dbReference type="ARBA" id="ARBA00022448"/>
    </source>
</evidence>
<evidence type="ECO:0000256" key="6">
    <source>
        <dbReference type="ARBA" id="ARBA00022729"/>
    </source>
</evidence>
<feature type="domain" description="PapC N-terminal" evidence="10">
    <location>
        <begin position="42"/>
        <end position="194"/>
    </location>
</feature>